<dbReference type="InterPro" id="IPR001647">
    <property type="entry name" value="HTH_TetR"/>
</dbReference>
<dbReference type="Gene3D" id="1.10.10.60">
    <property type="entry name" value="Homeodomain-like"/>
    <property type="match status" value="1"/>
</dbReference>
<dbReference type="InterPro" id="IPR036271">
    <property type="entry name" value="Tet_transcr_reg_TetR-rel_C_sf"/>
</dbReference>
<dbReference type="AlphaFoldDB" id="A0AA41ZGD2"/>
<accession>A0AA41ZGD2</accession>
<dbReference type="SUPFAM" id="SSF46689">
    <property type="entry name" value="Homeodomain-like"/>
    <property type="match status" value="1"/>
</dbReference>
<organism evidence="4 5">
    <name type="scientific">Larsenimonas rhizosphaerae</name>
    <dbReference type="NCBI Taxonomy" id="2944682"/>
    <lineage>
        <taxon>Bacteria</taxon>
        <taxon>Pseudomonadati</taxon>
        <taxon>Pseudomonadota</taxon>
        <taxon>Gammaproteobacteria</taxon>
        <taxon>Oceanospirillales</taxon>
        <taxon>Halomonadaceae</taxon>
        <taxon>Larsenimonas</taxon>
    </lineage>
</organism>
<keyword evidence="1 2" id="KW-0238">DNA-binding</keyword>
<dbReference type="PANTHER" id="PTHR30055:SF146">
    <property type="entry name" value="HTH-TYPE TRANSCRIPTIONAL DUAL REGULATOR CECR"/>
    <property type="match status" value="1"/>
</dbReference>
<dbReference type="PROSITE" id="PS50977">
    <property type="entry name" value="HTH_TETR_2"/>
    <property type="match status" value="1"/>
</dbReference>
<dbReference type="PANTHER" id="PTHR30055">
    <property type="entry name" value="HTH-TYPE TRANSCRIPTIONAL REGULATOR RUTR"/>
    <property type="match status" value="1"/>
</dbReference>
<proteinExistence type="predicted"/>
<evidence type="ECO:0000256" key="1">
    <source>
        <dbReference type="ARBA" id="ARBA00023125"/>
    </source>
</evidence>
<dbReference type="EMBL" id="JAPIVE010000002">
    <property type="protein sequence ID" value="MCX2524262.1"/>
    <property type="molecule type" value="Genomic_DNA"/>
</dbReference>
<reference evidence="4" key="1">
    <citation type="submission" date="2022-11" db="EMBL/GenBank/DDBJ databases">
        <title>Larsenimonas rhizosphaerae sp. nov., isolated from a tidal mudflat.</title>
        <authorList>
            <person name="Lee S.D."/>
            <person name="Kim I.S."/>
        </authorList>
    </citation>
    <scope>NUCLEOTIDE SEQUENCE</scope>
    <source>
        <strain evidence="4">GH2-1</strain>
    </source>
</reference>
<dbReference type="InterPro" id="IPR039536">
    <property type="entry name" value="TetR_C_Proteobacteria"/>
</dbReference>
<dbReference type="InterPro" id="IPR009057">
    <property type="entry name" value="Homeodomain-like_sf"/>
</dbReference>
<sequence length="205" mass="23112">MGDDITRLTPKGQQRAERFLSVALEVFIEQGYEKASVNEVVRRAGGSLSTLYKMFGNKEGLFIAIIEQRALSIFAPLEQALADNSSPIDGLTRFGHRLLDFLLEPEALAMYRLVLNDLHRHPVMARHFLDHGPFQTLDRLTRYLAHHVSQGHLIIDDPRLAAGEFSGMLISDLHIQVMVGQVPNLPTEERQRRVASAVRRFMASV</sequence>
<name>A0AA41ZGD2_9GAMM</name>
<dbReference type="Pfam" id="PF00440">
    <property type="entry name" value="TetR_N"/>
    <property type="match status" value="1"/>
</dbReference>
<feature type="DNA-binding region" description="H-T-H motif" evidence="2">
    <location>
        <begin position="36"/>
        <end position="55"/>
    </location>
</feature>
<dbReference type="Gene3D" id="1.10.357.10">
    <property type="entry name" value="Tetracycline Repressor, domain 2"/>
    <property type="match status" value="1"/>
</dbReference>
<evidence type="ECO:0000313" key="5">
    <source>
        <dbReference type="Proteomes" id="UP001165678"/>
    </source>
</evidence>
<protein>
    <submittedName>
        <fullName evidence="4">TetR/AcrR family transcriptional regulator</fullName>
    </submittedName>
</protein>
<feature type="domain" description="HTH tetR-type" evidence="3">
    <location>
        <begin position="13"/>
        <end position="73"/>
    </location>
</feature>
<gene>
    <name evidence="4" type="ORF">OQ287_08415</name>
</gene>
<keyword evidence="5" id="KW-1185">Reference proteome</keyword>
<dbReference type="PRINTS" id="PR00455">
    <property type="entry name" value="HTHTETR"/>
</dbReference>
<dbReference type="GO" id="GO:0003700">
    <property type="term" value="F:DNA-binding transcription factor activity"/>
    <property type="evidence" value="ECO:0007669"/>
    <property type="project" value="TreeGrafter"/>
</dbReference>
<evidence type="ECO:0000259" key="3">
    <source>
        <dbReference type="PROSITE" id="PS50977"/>
    </source>
</evidence>
<dbReference type="RefSeq" id="WP_265896155.1">
    <property type="nucleotide sequence ID" value="NZ_JAPIVE010000002.1"/>
</dbReference>
<dbReference type="InterPro" id="IPR050109">
    <property type="entry name" value="HTH-type_TetR-like_transc_reg"/>
</dbReference>
<dbReference type="Proteomes" id="UP001165678">
    <property type="component" value="Unassembled WGS sequence"/>
</dbReference>
<dbReference type="Pfam" id="PF14246">
    <property type="entry name" value="TetR_C_7"/>
    <property type="match status" value="1"/>
</dbReference>
<evidence type="ECO:0000313" key="4">
    <source>
        <dbReference type="EMBL" id="MCX2524262.1"/>
    </source>
</evidence>
<evidence type="ECO:0000256" key="2">
    <source>
        <dbReference type="PROSITE-ProRule" id="PRU00335"/>
    </source>
</evidence>
<comment type="caution">
    <text evidence="4">The sequence shown here is derived from an EMBL/GenBank/DDBJ whole genome shotgun (WGS) entry which is preliminary data.</text>
</comment>
<dbReference type="SUPFAM" id="SSF48498">
    <property type="entry name" value="Tetracyclin repressor-like, C-terminal domain"/>
    <property type="match status" value="1"/>
</dbReference>
<dbReference type="GO" id="GO:0000976">
    <property type="term" value="F:transcription cis-regulatory region binding"/>
    <property type="evidence" value="ECO:0007669"/>
    <property type="project" value="TreeGrafter"/>
</dbReference>